<dbReference type="AlphaFoldDB" id="A0A8J5QJZ9"/>
<protein>
    <submittedName>
        <fullName evidence="2">Uncharacterized protein</fullName>
    </submittedName>
</protein>
<dbReference type="GeneID" id="73469723"/>
<evidence type="ECO:0000313" key="2">
    <source>
        <dbReference type="EMBL" id="KAG7663538.1"/>
    </source>
</evidence>
<feature type="region of interest" description="Disordered" evidence="1">
    <location>
        <begin position="61"/>
        <end position="178"/>
    </location>
</feature>
<dbReference type="OrthoDB" id="4076777at2759"/>
<name>A0A8J5QJZ9_9ASCO</name>
<accession>A0A8J5QJZ9</accession>
<organism evidence="2 3">
    <name type="scientific">[Candida] subhashii</name>
    <dbReference type="NCBI Taxonomy" id="561895"/>
    <lineage>
        <taxon>Eukaryota</taxon>
        <taxon>Fungi</taxon>
        <taxon>Dikarya</taxon>
        <taxon>Ascomycota</taxon>
        <taxon>Saccharomycotina</taxon>
        <taxon>Pichiomycetes</taxon>
        <taxon>Debaryomycetaceae</taxon>
        <taxon>Spathaspora</taxon>
    </lineage>
</organism>
<gene>
    <name evidence="2" type="ORF">J8A68_002922</name>
</gene>
<comment type="caution">
    <text evidence="2">The sequence shown here is derived from an EMBL/GenBank/DDBJ whole genome shotgun (WGS) entry which is preliminary data.</text>
</comment>
<evidence type="ECO:0000256" key="1">
    <source>
        <dbReference type="SAM" id="MobiDB-lite"/>
    </source>
</evidence>
<dbReference type="EMBL" id="JAGSYN010000135">
    <property type="protein sequence ID" value="KAG7663538.1"/>
    <property type="molecule type" value="Genomic_DNA"/>
</dbReference>
<feature type="compositionally biased region" description="Basic and acidic residues" evidence="1">
    <location>
        <begin position="70"/>
        <end position="101"/>
    </location>
</feature>
<sequence length="662" mass="77124">MRQLLTHPNTTTSSLRSRCYTQQYLLSKYHFSTPRLFSTTSNLYKDEKSKQLLKSIGLNLQKGALKPKQQSKESDQDQQKQNKAGDKSRQQQEEELAKELQQKPPEGGQFLGETGTTTGSASIVERKASLTPEPNLATQPPDSGTSSSRAISEHSTSKSHTSAPPARSNNNRKQKRRPSFPLGLWHEQEEFAQLNEAYDKVSRMSFEDIKLQNVFDDGKAFGSFPSEHYLDRQALLRSIPDTLNIFKPEDMAKVEDIYSKLNQLDCDKKVQLKYYKRYLKNYDDDLNFFIQAVNGIDQKFKLLRRREVPEVSLHKYAFLSSGNLTNLPYNIHGFDKSLIGMPLINRPNNNNDNNASSPPFPREFIQDLPTDGTTTMILKKYDLDIKDPDKRVRNLDPRDMNMLMTQDQMEQTSAIIPTPEEFIQEFISGNRIAIKIDSINNYDFSAIDIPVVEEIAQEIQEMKQLVLNDLNGLKRSYYHLGMYSTNSLPVKLSPYVLFDSPAQPSTAMLTTYASFPLLPIYSRFMNTIGLRHRLKQHFFKIFFINLEEEVETLLKYKYRNDSKWEQRFLYRLTKKIEASIDEKIMPLFETNNKEFKGHDAIIYSPYLNNNSNRNFKRIYWLDPRKYNKNRLHPNRRRTITRPRKSSMLIDFKQFDYVLSKYL</sequence>
<feature type="compositionally biased region" description="Polar residues" evidence="1">
    <location>
        <begin position="136"/>
        <end position="150"/>
    </location>
</feature>
<dbReference type="Proteomes" id="UP000694255">
    <property type="component" value="Unassembled WGS sequence"/>
</dbReference>
<dbReference type="RefSeq" id="XP_049263770.1">
    <property type="nucleotide sequence ID" value="XM_049406723.1"/>
</dbReference>
<reference evidence="2 3" key="1">
    <citation type="journal article" date="2021" name="DNA Res.">
        <title>Genome analysis of Candida subhashii reveals its hybrid nature and dual mitochondrial genome conformations.</title>
        <authorList>
            <person name="Mixao V."/>
            <person name="Hegedusova E."/>
            <person name="Saus E."/>
            <person name="Pryszcz L.P."/>
            <person name="Cillingova A."/>
            <person name="Nosek J."/>
            <person name="Gabaldon T."/>
        </authorList>
    </citation>
    <scope>NUCLEOTIDE SEQUENCE [LARGE SCALE GENOMIC DNA]</scope>
    <source>
        <strain evidence="2 3">CBS 10753</strain>
    </source>
</reference>
<proteinExistence type="predicted"/>
<keyword evidence="3" id="KW-1185">Reference proteome</keyword>
<evidence type="ECO:0000313" key="3">
    <source>
        <dbReference type="Proteomes" id="UP000694255"/>
    </source>
</evidence>
<feature type="compositionally biased region" description="Polar residues" evidence="1">
    <location>
        <begin position="157"/>
        <end position="169"/>
    </location>
</feature>